<dbReference type="GO" id="GO:0005615">
    <property type="term" value="C:extracellular space"/>
    <property type="evidence" value="ECO:0007669"/>
    <property type="project" value="InterPro"/>
</dbReference>
<dbReference type="Pfam" id="PF08451">
    <property type="entry name" value="A_deaminase_N"/>
    <property type="match status" value="1"/>
</dbReference>
<evidence type="ECO:0000259" key="12">
    <source>
        <dbReference type="Pfam" id="PF00962"/>
    </source>
</evidence>
<comment type="similarity">
    <text evidence="3">Belongs to the metallo-dependent hydrolases superfamily. Adenosine and AMP deaminases family. ADGF subfamily.</text>
</comment>
<evidence type="ECO:0000313" key="15">
    <source>
        <dbReference type="EMBL" id="KAB0790472.1"/>
    </source>
</evidence>
<evidence type="ECO:0000313" key="14">
    <source>
        <dbReference type="EMBL" id="JAV63330.1"/>
    </source>
</evidence>
<dbReference type="FunFam" id="3.20.20.140:FF:000017">
    <property type="entry name" value="Adenosine deaminase 2"/>
    <property type="match status" value="1"/>
</dbReference>
<keyword evidence="8 11" id="KW-0732">Signal</keyword>
<evidence type="ECO:0000256" key="3">
    <source>
        <dbReference type="ARBA" id="ARBA00006083"/>
    </source>
</evidence>
<dbReference type="InterPro" id="IPR032466">
    <property type="entry name" value="Metal_Hydrolase"/>
</dbReference>
<protein>
    <recommendedName>
        <fullName evidence="5">Adenosine deaminase</fullName>
        <ecNumber evidence="4">3.5.4.4</ecNumber>
    </recommendedName>
</protein>
<evidence type="ECO:0000313" key="16">
    <source>
        <dbReference type="Proteomes" id="UP000327044"/>
    </source>
</evidence>
<keyword evidence="6" id="KW-0964">Secreted</keyword>
<evidence type="ECO:0000256" key="11">
    <source>
        <dbReference type="SAM" id="SignalP"/>
    </source>
</evidence>
<keyword evidence="9" id="KW-0378">Hydrolase</keyword>
<evidence type="ECO:0000256" key="9">
    <source>
        <dbReference type="ARBA" id="ARBA00022801"/>
    </source>
</evidence>
<feature type="chain" id="PRO_5033291719" description="Adenosine deaminase" evidence="11">
    <location>
        <begin position="18"/>
        <end position="492"/>
    </location>
</feature>
<reference evidence="15" key="3">
    <citation type="submission" date="2019-08" db="EMBL/GenBank/DDBJ databases">
        <authorList>
            <consortium name="Photinus pyralis genome working group"/>
            <person name="Fallon T.R."/>
            <person name="Sander Lower S.E."/>
            <person name="Weng J.-K."/>
        </authorList>
    </citation>
    <scope>NUCLEOTIDE SEQUENCE</scope>
    <source>
        <strain evidence="15">1611_PpyrPB1</strain>
        <tissue evidence="15">Whole body</tissue>
    </source>
</reference>
<comment type="cofactor">
    <cofactor evidence="1">
        <name>Zn(2+)</name>
        <dbReference type="ChEBI" id="CHEBI:29105"/>
    </cofactor>
</comment>
<dbReference type="GO" id="GO:0046872">
    <property type="term" value="F:metal ion binding"/>
    <property type="evidence" value="ECO:0007669"/>
    <property type="project" value="UniProtKB-KW"/>
</dbReference>
<sequence>MLFAVVIVILIPSVTNGNFWKIRESLIAQERNRMLGASIVLNGKEEKANNLLMSYKLQELDVAYHNPENFAPSKYFVRARAQIESSPVFKLIKTMPKGGALHGHSTALATPDFLYSLTYRDNLFVCMQGGTFQLRFMQYPDAKCKWTLISTLRGIDANFDEWLRSQFTMYHENDIDIYKNKTQIWLVFEKTFSAIKGLVTYRPIFEEYFYEVLRLLFEDNVMYLEFRSTLPEMYELNGSTYKSEDTVRFYDDVIEKFKRTHPKFVGARLIYAPDRDNNNQTFNNIASILLNVKVGHPKILAGFDLVGQEDLGAPLLSYLWEVKRIAKLGIDVYFHAGETNWYQSNSDYNVIDAILLGSKRIGHALGLIKHPVALEMIKERNIAIEVCPISNQMLLYVDDLRNHPASFLIANGFPIVISYDDPSLWNVTGLSYDFYITFMAIAGRTADLRLLKQLSINSILYSSLTGDEKKLALQSWETDWGIFIENIHSVIV</sequence>
<keyword evidence="16" id="KW-1185">Reference proteome</keyword>
<evidence type="ECO:0000256" key="1">
    <source>
        <dbReference type="ARBA" id="ARBA00001947"/>
    </source>
</evidence>
<reference evidence="15 16" key="2">
    <citation type="journal article" date="2018" name="Elife">
        <title>Firefly genomes illuminate parallel origins of bioluminescence in beetles.</title>
        <authorList>
            <person name="Fallon T.R."/>
            <person name="Lower S.E."/>
            <person name="Chang C.H."/>
            <person name="Bessho-Uehara M."/>
            <person name="Martin G.J."/>
            <person name="Bewick A.J."/>
            <person name="Behringer M."/>
            <person name="Debat H.J."/>
            <person name="Wong I."/>
            <person name="Day J.C."/>
            <person name="Suvorov A."/>
            <person name="Silva C.J."/>
            <person name="Stanger-Hall K.F."/>
            <person name="Hall D.W."/>
            <person name="Schmitz R.J."/>
            <person name="Nelson D.R."/>
            <person name="Lewis S.M."/>
            <person name="Shigenobu S."/>
            <person name="Bybee S.M."/>
            <person name="Larracuente A.M."/>
            <person name="Oba Y."/>
            <person name="Weng J.K."/>
        </authorList>
    </citation>
    <scope>NUCLEOTIDE SEQUENCE [LARGE SCALE GENOMIC DNA]</scope>
    <source>
        <strain evidence="15">1611_PpyrPB1</strain>
        <tissue evidence="15">Whole body</tissue>
    </source>
</reference>
<organism evidence="14">
    <name type="scientific">Photinus pyralis</name>
    <name type="common">Common eastern firefly</name>
    <name type="synonym">Lampyris pyralis</name>
    <dbReference type="NCBI Taxonomy" id="7054"/>
    <lineage>
        <taxon>Eukaryota</taxon>
        <taxon>Metazoa</taxon>
        <taxon>Ecdysozoa</taxon>
        <taxon>Arthropoda</taxon>
        <taxon>Hexapoda</taxon>
        <taxon>Insecta</taxon>
        <taxon>Pterygota</taxon>
        <taxon>Neoptera</taxon>
        <taxon>Endopterygota</taxon>
        <taxon>Coleoptera</taxon>
        <taxon>Polyphaga</taxon>
        <taxon>Elateriformia</taxon>
        <taxon>Elateroidea</taxon>
        <taxon>Lampyridae</taxon>
        <taxon>Lampyrinae</taxon>
        <taxon>Photinus</taxon>
    </lineage>
</organism>
<evidence type="ECO:0000256" key="8">
    <source>
        <dbReference type="ARBA" id="ARBA00022729"/>
    </source>
</evidence>
<evidence type="ECO:0000256" key="5">
    <source>
        <dbReference type="ARBA" id="ARBA00018099"/>
    </source>
</evidence>
<dbReference type="Proteomes" id="UP000327044">
    <property type="component" value="Unassembled WGS sequence"/>
</dbReference>
<dbReference type="FunCoup" id="A0A1Y1KT08">
    <property type="interactions" value="122"/>
</dbReference>
<dbReference type="EC" id="3.5.4.4" evidence="4"/>
<dbReference type="EMBL" id="VVIM01001249">
    <property type="protein sequence ID" value="KAB0790472.1"/>
    <property type="molecule type" value="Genomic_DNA"/>
</dbReference>
<proteinExistence type="inferred from homology"/>
<evidence type="ECO:0000256" key="6">
    <source>
        <dbReference type="ARBA" id="ARBA00022525"/>
    </source>
</evidence>
<dbReference type="GO" id="GO:0004000">
    <property type="term" value="F:adenosine deaminase activity"/>
    <property type="evidence" value="ECO:0007669"/>
    <property type="project" value="InterPro"/>
</dbReference>
<feature type="domain" description="Adenosine deaminase" evidence="12">
    <location>
        <begin position="177"/>
        <end position="470"/>
    </location>
</feature>
<dbReference type="InterPro" id="IPR006331">
    <property type="entry name" value="ADGF"/>
</dbReference>
<dbReference type="Gene3D" id="3.20.20.140">
    <property type="entry name" value="Metal-dependent hydrolases"/>
    <property type="match status" value="1"/>
</dbReference>
<dbReference type="InterPro" id="IPR013659">
    <property type="entry name" value="A_deaminase_N"/>
</dbReference>
<dbReference type="GO" id="GO:0006154">
    <property type="term" value="P:adenosine catabolic process"/>
    <property type="evidence" value="ECO:0007669"/>
    <property type="project" value="InterPro"/>
</dbReference>
<evidence type="ECO:0000256" key="4">
    <source>
        <dbReference type="ARBA" id="ARBA00012784"/>
    </source>
</evidence>
<feature type="domain" description="Adenosine/AMP deaminase N-terminal" evidence="13">
    <location>
        <begin position="15"/>
        <end position="92"/>
    </location>
</feature>
<name>A0A1Y1KT08_PHOPY</name>
<keyword evidence="7" id="KW-0479">Metal-binding</keyword>
<reference evidence="14" key="1">
    <citation type="journal article" date="2016" name="Sci. Rep.">
        <title>Molecular characterization of firefly nuptial gifts: a multi-omics approach sheds light on postcopulatory sexual selection.</title>
        <authorList>
            <person name="Al-Wathiqui N."/>
            <person name="Fallon T.R."/>
            <person name="South A."/>
            <person name="Weng J.K."/>
            <person name="Lewis S.M."/>
        </authorList>
    </citation>
    <scope>NUCLEOTIDE SEQUENCE</scope>
</reference>
<dbReference type="Pfam" id="PF00962">
    <property type="entry name" value="A_deaminase"/>
    <property type="match status" value="1"/>
</dbReference>
<comment type="catalytic activity">
    <reaction evidence="10">
        <text>adenosine + H2O + H(+) = inosine + NH4(+)</text>
        <dbReference type="Rhea" id="RHEA:24408"/>
        <dbReference type="ChEBI" id="CHEBI:15377"/>
        <dbReference type="ChEBI" id="CHEBI:15378"/>
        <dbReference type="ChEBI" id="CHEBI:16335"/>
        <dbReference type="ChEBI" id="CHEBI:17596"/>
        <dbReference type="ChEBI" id="CHEBI:28938"/>
        <dbReference type="EC" id="3.5.4.4"/>
    </reaction>
</comment>
<evidence type="ECO:0000259" key="13">
    <source>
        <dbReference type="Pfam" id="PF08451"/>
    </source>
</evidence>
<dbReference type="InterPro" id="IPR001365">
    <property type="entry name" value="A_deaminase_dom"/>
</dbReference>
<comment type="subcellular location">
    <subcellularLocation>
        <location evidence="2">Secreted</location>
    </subcellularLocation>
</comment>
<dbReference type="InParanoid" id="A0A1Y1KT08"/>
<evidence type="ECO:0000256" key="2">
    <source>
        <dbReference type="ARBA" id="ARBA00004613"/>
    </source>
</evidence>
<dbReference type="AlphaFoldDB" id="A0A1Y1KT08"/>
<dbReference type="EMBL" id="GEZM01077315">
    <property type="protein sequence ID" value="JAV63330.1"/>
    <property type="molecule type" value="Transcribed_RNA"/>
</dbReference>
<dbReference type="PANTHER" id="PTHR11409">
    <property type="entry name" value="ADENOSINE DEAMINASE"/>
    <property type="match status" value="1"/>
</dbReference>
<feature type="signal peptide" evidence="11">
    <location>
        <begin position="1"/>
        <end position="17"/>
    </location>
</feature>
<dbReference type="GO" id="GO:0046103">
    <property type="term" value="P:inosine biosynthetic process"/>
    <property type="evidence" value="ECO:0007669"/>
    <property type="project" value="TreeGrafter"/>
</dbReference>
<gene>
    <name evidence="15" type="ORF">PPYR_15161</name>
</gene>
<dbReference type="PANTHER" id="PTHR11409:SF39">
    <property type="entry name" value="ADENOSINE DEAMINASE 2"/>
    <property type="match status" value="1"/>
</dbReference>
<evidence type="ECO:0000256" key="10">
    <source>
        <dbReference type="ARBA" id="ARBA00047764"/>
    </source>
</evidence>
<dbReference type="InterPro" id="IPR006330">
    <property type="entry name" value="Ado/ade_deaminase"/>
</dbReference>
<dbReference type="NCBIfam" id="TIGR01431">
    <property type="entry name" value="adm_rel"/>
    <property type="match status" value="1"/>
</dbReference>
<evidence type="ECO:0000256" key="7">
    <source>
        <dbReference type="ARBA" id="ARBA00022723"/>
    </source>
</evidence>
<dbReference type="SUPFAM" id="SSF51556">
    <property type="entry name" value="Metallo-dependent hydrolases"/>
    <property type="match status" value="1"/>
</dbReference>
<accession>A0A1Y1KT08</accession>